<organism evidence="2 3">
    <name type="scientific">Rhizocola hellebori</name>
    <dbReference type="NCBI Taxonomy" id="1392758"/>
    <lineage>
        <taxon>Bacteria</taxon>
        <taxon>Bacillati</taxon>
        <taxon>Actinomycetota</taxon>
        <taxon>Actinomycetes</taxon>
        <taxon>Micromonosporales</taxon>
        <taxon>Micromonosporaceae</taxon>
        <taxon>Rhizocola</taxon>
    </lineage>
</organism>
<accession>A0A8J3VK19</accession>
<reference evidence="2" key="1">
    <citation type="submission" date="2021-01" db="EMBL/GenBank/DDBJ databases">
        <title>Whole genome shotgun sequence of Rhizocola hellebori NBRC 109834.</title>
        <authorList>
            <person name="Komaki H."/>
            <person name="Tamura T."/>
        </authorList>
    </citation>
    <scope>NUCLEOTIDE SEQUENCE</scope>
    <source>
        <strain evidence="2">NBRC 109834</strain>
    </source>
</reference>
<name>A0A8J3VK19_9ACTN</name>
<evidence type="ECO:0000256" key="1">
    <source>
        <dbReference type="SAM" id="MobiDB-lite"/>
    </source>
</evidence>
<keyword evidence="3" id="KW-1185">Reference proteome</keyword>
<evidence type="ECO:0000313" key="3">
    <source>
        <dbReference type="Proteomes" id="UP000612899"/>
    </source>
</evidence>
<feature type="compositionally biased region" description="Acidic residues" evidence="1">
    <location>
        <begin position="85"/>
        <end position="105"/>
    </location>
</feature>
<sequence>MTLDLPDDAPQHDLPWIITIGSLDEGEDWEAVFGPYEYAHANALAEHAVADDNLLAVVEPLLPATTLGEIRDDIARARQEALESVAEEDDDVLDSDFDFDDDYEDDHDHEPASEPTPEEIRAGFARLSARLTQP</sequence>
<evidence type="ECO:0000313" key="2">
    <source>
        <dbReference type="EMBL" id="GIH09072.1"/>
    </source>
</evidence>
<dbReference type="Proteomes" id="UP000612899">
    <property type="component" value="Unassembled WGS sequence"/>
</dbReference>
<dbReference type="AlphaFoldDB" id="A0A8J3VK19"/>
<comment type="caution">
    <text evidence="2">The sequence shown here is derived from an EMBL/GenBank/DDBJ whole genome shotgun (WGS) entry which is preliminary data.</text>
</comment>
<dbReference type="EMBL" id="BONY01000061">
    <property type="protein sequence ID" value="GIH09072.1"/>
    <property type="molecule type" value="Genomic_DNA"/>
</dbReference>
<gene>
    <name evidence="2" type="ORF">Rhe02_71390</name>
</gene>
<proteinExistence type="predicted"/>
<protein>
    <submittedName>
        <fullName evidence="2">Uncharacterized protein</fullName>
    </submittedName>
</protein>
<feature type="region of interest" description="Disordered" evidence="1">
    <location>
        <begin position="82"/>
        <end position="134"/>
    </location>
</feature>